<evidence type="ECO:0000313" key="6">
    <source>
        <dbReference type="Proteomes" id="UP000800041"/>
    </source>
</evidence>
<feature type="compositionally biased region" description="Basic and acidic residues" evidence="4">
    <location>
        <begin position="363"/>
        <end position="377"/>
    </location>
</feature>
<name>A0A6G1HF72_9PEZI</name>
<dbReference type="SUPFAM" id="SSF53335">
    <property type="entry name" value="S-adenosyl-L-methionine-dependent methyltransferases"/>
    <property type="match status" value="1"/>
</dbReference>
<dbReference type="Proteomes" id="UP000800041">
    <property type="component" value="Unassembled WGS sequence"/>
</dbReference>
<dbReference type="GO" id="GO:0005739">
    <property type="term" value="C:mitochondrion"/>
    <property type="evidence" value="ECO:0007669"/>
    <property type="project" value="TreeGrafter"/>
</dbReference>
<dbReference type="Gene3D" id="3.10.330.20">
    <property type="match status" value="1"/>
</dbReference>
<dbReference type="PROSITE" id="PS51620">
    <property type="entry name" value="SAM_TRM61"/>
    <property type="match status" value="1"/>
</dbReference>
<dbReference type="GO" id="GO:0030488">
    <property type="term" value="P:tRNA methylation"/>
    <property type="evidence" value="ECO:0007669"/>
    <property type="project" value="InterPro"/>
</dbReference>
<evidence type="ECO:0000256" key="2">
    <source>
        <dbReference type="ARBA" id="ARBA00015963"/>
    </source>
</evidence>
<dbReference type="GO" id="GO:0160107">
    <property type="term" value="F:tRNA (adenine(58)-N1)-methyltransferase activity"/>
    <property type="evidence" value="ECO:0007669"/>
    <property type="project" value="UniProtKB-EC"/>
</dbReference>
<evidence type="ECO:0000256" key="4">
    <source>
        <dbReference type="SAM" id="MobiDB-lite"/>
    </source>
</evidence>
<dbReference type="OrthoDB" id="5585464at2759"/>
<dbReference type="GO" id="GO:0031515">
    <property type="term" value="C:tRNA (m1A) methyltransferase complex"/>
    <property type="evidence" value="ECO:0007669"/>
    <property type="project" value="InterPro"/>
</dbReference>
<dbReference type="PANTHER" id="PTHR12133:SF1">
    <property type="entry name" value="TRNA (ADENINE(58)-N(1))-METHYLTRANSFERASE, MITOCHONDRIAL"/>
    <property type="match status" value="1"/>
</dbReference>
<evidence type="ECO:0000256" key="3">
    <source>
        <dbReference type="ARBA" id="ARBA00033309"/>
    </source>
</evidence>
<accession>A0A6G1HF72</accession>
<dbReference type="InterPro" id="IPR014816">
    <property type="entry name" value="tRNA_MeTrfase_Gcd14"/>
</dbReference>
<keyword evidence="6" id="KW-1185">Reference proteome</keyword>
<evidence type="ECO:0000313" key="5">
    <source>
        <dbReference type="EMBL" id="KAF1991881.1"/>
    </source>
</evidence>
<sequence>MFVRGLRTSVRDISAIHVCRSCRRAISSASDVFREGDRVLLRKNGDPKDEGTLLKPLSKTGVFESHRGKLPHSEIIGKRVRETVKSNRGSEYRLHEPTLAEYVRLTPRIVTPIYPGDANLIVSLLDIHAPPPDDDEDGLPVVEILEAGTGHGALTLHLARAIHAANIPYTTPRATRSPSLLSRLQYLFFSSRNASASSPHSRKPTDSRRAILHTLDISAKHSAHAQKVVQGFRHGLYSPHVDFHVGNVSDFITSRLHSRPTASPFLTHAMLDLPGTHEHLATVASALRVDAPLAVFNPSITQIAECVTTIRRLRLPLQMEQVVELGQGISAGRKWDVRSVRPRAVEKMIDKEAGGDENEIIEDEKRSAGIEVGESQRRDDDGWQMVCRPLVGDRVVGGGFLGLWRKARTRD</sequence>
<dbReference type="InterPro" id="IPR029063">
    <property type="entry name" value="SAM-dependent_MTases_sf"/>
</dbReference>
<evidence type="ECO:0000256" key="1">
    <source>
        <dbReference type="ARBA" id="ARBA00012796"/>
    </source>
</evidence>
<dbReference type="EMBL" id="ML977138">
    <property type="protein sequence ID" value="KAF1991881.1"/>
    <property type="molecule type" value="Genomic_DNA"/>
</dbReference>
<dbReference type="Gene3D" id="3.40.50.150">
    <property type="entry name" value="Vaccinia Virus protein VP39"/>
    <property type="match status" value="1"/>
</dbReference>
<organism evidence="5 6">
    <name type="scientific">Aulographum hederae CBS 113979</name>
    <dbReference type="NCBI Taxonomy" id="1176131"/>
    <lineage>
        <taxon>Eukaryota</taxon>
        <taxon>Fungi</taxon>
        <taxon>Dikarya</taxon>
        <taxon>Ascomycota</taxon>
        <taxon>Pezizomycotina</taxon>
        <taxon>Dothideomycetes</taxon>
        <taxon>Pleosporomycetidae</taxon>
        <taxon>Aulographales</taxon>
        <taxon>Aulographaceae</taxon>
    </lineage>
</organism>
<dbReference type="PANTHER" id="PTHR12133">
    <property type="entry name" value="TRNA (ADENINE(58)-N(1))-METHYLTRANSFERASE"/>
    <property type="match status" value="1"/>
</dbReference>
<reference evidence="5" key="1">
    <citation type="journal article" date="2020" name="Stud. Mycol.">
        <title>101 Dothideomycetes genomes: a test case for predicting lifestyles and emergence of pathogens.</title>
        <authorList>
            <person name="Haridas S."/>
            <person name="Albert R."/>
            <person name="Binder M."/>
            <person name="Bloem J."/>
            <person name="Labutti K."/>
            <person name="Salamov A."/>
            <person name="Andreopoulos B."/>
            <person name="Baker S."/>
            <person name="Barry K."/>
            <person name="Bills G."/>
            <person name="Bluhm B."/>
            <person name="Cannon C."/>
            <person name="Castanera R."/>
            <person name="Culley D."/>
            <person name="Daum C."/>
            <person name="Ezra D."/>
            <person name="Gonzalez J."/>
            <person name="Henrissat B."/>
            <person name="Kuo A."/>
            <person name="Liang C."/>
            <person name="Lipzen A."/>
            <person name="Lutzoni F."/>
            <person name="Magnuson J."/>
            <person name="Mondo S."/>
            <person name="Nolan M."/>
            <person name="Ohm R."/>
            <person name="Pangilinan J."/>
            <person name="Park H.-J."/>
            <person name="Ramirez L."/>
            <person name="Alfaro M."/>
            <person name="Sun H."/>
            <person name="Tritt A."/>
            <person name="Yoshinaga Y."/>
            <person name="Zwiers L.-H."/>
            <person name="Turgeon B."/>
            <person name="Goodwin S."/>
            <person name="Spatafora J."/>
            <person name="Crous P."/>
            <person name="Grigoriev I."/>
        </authorList>
    </citation>
    <scope>NUCLEOTIDE SEQUENCE</scope>
    <source>
        <strain evidence="5">CBS 113979</strain>
    </source>
</reference>
<dbReference type="EC" id="2.1.1.220" evidence="1"/>
<gene>
    <name evidence="5" type="ORF">K402DRAFT_416395</name>
</gene>
<proteinExistence type="predicted"/>
<protein>
    <recommendedName>
        <fullName evidence="2">tRNA (adenine(58)-N(1))-methyltransferase catalytic subunit TRM61</fullName>
        <ecNumber evidence="1">2.1.1.220</ecNumber>
    </recommendedName>
    <alternativeName>
        <fullName evidence="3">tRNA(m1A58)-methyltransferase subunit TRM61</fullName>
    </alternativeName>
</protein>
<feature type="region of interest" description="Disordered" evidence="4">
    <location>
        <begin position="357"/>
        <end position="377"/>
    </location>
</feature>
<dbReference type="AlphaFoldDB" id="A0A6G1HF72"/>